<keyword evidence="4" id="KW-0808">Transferase</keyword>
<feature type="compositionally biased region" description="Basic and acidic residues" evidence="7">
    <location>
        <begin position="128"/>
        <end position="145"/>
    </location>
</feature>
<gene>
    <name evidence="9" type="ORF">PSFLO_00531</name>
</gene>
<evidence type="ECO:0000259" key="8">
    <source>
        <dbReference type="PROSITE" id="PS50237"/>
    </source>
</evidence>
<dbReference type="InterPro" id="IPR035983">
    <property type="entry name" value="Hect_E3_ubiquitin_ligase"/>
</dbReference>
<dbReference type="Pfam" id="PF00632">
    <property type="entry name" value="HECT"/>
    <property type="match status" value="1"/>
</dbReference>
<evidence type="ECO:0000256" key="3">
    <source>
        <dbReference type="ARBA" id="ARBA00012485"/>
    </source>
</evidence>
<evidence type="ECO:0000256" key="6">
    <source>
        <dbReference type="PROSITE-ProRule" id="PRU00104"/>
    </source>
</evidence>
<dbReference type="GO" id="GO:0061630">
    <property type="term" value="F:ubiquitin protein ligase activity"/>
    <property type="evidence" value="ECO:0007669"/>
    <property type="project" value="UniProtKB-EC"/>
</dbReference>
<dbReference type="EC" id="2.3.2.26" evidence="3"/>
<organism evidence="9 10">
    <name type="scientific">Pseudozyma flocculosa</name>
    <dbReference type="NCBI Taxonomy" id="84751"/>
    <lineage>
        <taxon>Eukaryota</taxon>
        <taxon>Fungi</taxon>
        <taxon>Dikarya</taxon>
        <taxon>Basidiomycota</taxon>
        <taxon>Ustilaginomycotina</taxon>
        <taxon>Ustilaginomycetes</taxon>
        <taxon>Ustilaginales</taxon>
        <taxon>Ustilaginaceae</taxon>
        <taxon>Pseudozyma</taxon>
    </lineage>
</organism>
<feature type="compositionally biased region" description="Polar residues" evidence="7">
    <location>
        <begin position="107"/>
        <end position="121"/>
    </location>
</feature>
<sequence length="1038" mass="111473">MQDVVDKEAHNHCASDAEDDAATFYDALDSLEVSETATAGARPHQPQPAASSSTTKASPWKKAWAPPRQVSWPNASAASPAATAPSPSDFPSLASASAESSTRKRNQASPWSQYASSSRQPFNPYPSRRQELVRRTRESSSRDANGRSTPPKKRHVGPSGVQTLAALLDQYAREAEDDYLGDGDGDADGPVSARGASMASLIFRDLTTGSGRSRNGRSASSFGTAGLMAFGAGSFGGEPLKVLDNMDHELGAAHMGPRIYARNPKAPEKVRSEAGRWKGKAQRLDPAKQAALDPAAVVAGASPPAGTGEDNEGHGKGITDVGAIRNARRTLDGLLRDHRESDDLITASQLNDLQAAIDTLESIISISQDATSIGDETVSALAVLLRFRPARLMQAHPNGSRAAEGVLRQTLALFTASPDGRALLGRTLAASASSSLEGDAGMLEILVSDLVGICGRRLSNPAAEIADVASSSNLASVRVDPTLLECCAFLRLLWQHNAGVRAHGEAGLSVDHFYCLMLDTLPFLEDFVAFAHRPEPDRERFNACHDPFLLSLGAKARILQFENGMRASIAARGTSGQRPAVILRTANGRASLSVSSQRLSFSIQREHAYAQSAELFRHLLGDADSIEATTEDITRPLRVEFIGEDAADGGGPTREWFAAVAKDFPPGLMGAKRWFSPSTDLASAEFLGLFLGLATFHSVKLALPFRPPAFAFKIAAGAGQNDSTLDLQDLAEADGQLSGSLRHLLGWQPASVNADESGELAEEQFEATFGLTWSLATASHDDLSDTEAVATVDLVPGGRHRTVRLAERERYVRRLIRYHLVDAVQHQVDAFRRGWTAVMPAHQPITAADGKRRGRDVIVRGGLALSLLQPEELRSIVCSETLVQDFAQGKQGKLDVRALRSHTQHILPRSDSDSLSASGRQTMDAIDDFWAVWEALDGADQRKLLAFITGSQELPVAGAKALGLRIHLVELDHILGLTEEECDGGSEGNAAARRTNRMPLPWSSTCTLTLFLPDYPDVETMQVKVAKAIEHWRGFGLR</sequence>
<evidence type="ECO:0000313" key="9">
    <source>
        <dbReference type="EMBL" id="SPO35060.1"/>
    </source>
</evidence>
<dbReference type="GO" id="GO:0005737">
    <property type="term" value="C:cytoplasm"/>
    <property type="evidence" value="ECO:0007669"/>
    <property type="project" value="TreeGrafter"/>
</dbReference>
<dbReference type="InterPro" id="IPR050409">
    <property type="entry name" value="E3_ubiq-protein_ligase"/>
</dbReference>
<keyword evidence="10" id="KW-1185">Reference proteome</keyword>
<dbReference type="Gene3D" id="3.90.1750.10">
    <property type="entry name" value="Hect, E3 ligase catalytic domains"/>
    <property type="match status" value="1"/>
</dbReference>
<dbReference type="InterPro" id="IPR000569">
    <property type="entry name" value="HECT_dom"/>
</dbReference>
<dbReference type="SMART" id="SM00119">
    <property type="entry name" value="HECTc"/>
    <property type="match status" value="1"/>
</dbReference>
<feature type="active site" description="Glycyl thioester intermediate" evidence="6">
    <location>
        <position position="1006"/>
    </location>
</feature>
<dbReference type="GO" id="GO:0016567">
    <property type="term" value="P:protein ubiquitination"/>
    <property type="evidence" value="ECO:0007669"/>
    <property type="project" value="TreeGrafter"/>
</dbReference>
<name>A0A5C3ET87_9BASI</name>
<dbReference type="PANTHER" id="PTHR11254">
    <property type="entry name" value="HECT DOMAIN UBIQUITIN-PROTEIN LIGASE"/>
    <property type="match status" value="1"/>
</dbReference>
<dbReference type="OrthoDB" id="8068875at2759"/>
<feature type="region of interest" description="Disordered" evidence="7">
    <location>
        <begin position="35"/>
        <end position="160"/>
    </location>
</feature>
<feature type="domain" description="HECT" evidence="8">
    <location>
        <begin position="629"/>
        <end position="1038"/>
    </location>
</feature>
<dbReference type="PROSITE" id="PS50237">
    <property type="entry name" value="HECT"/>
    <property type="match status" value="1"/>
</dbReference>
<keyword evidence="5 6" id="KW-0833">Ubl conjugation pathway</keyword>
<dbReference type="SUPFAM" id="SSF56204">
    <property type="entry name" value="Hect, E3 ligase catalytic domain"/>
    <property type="match status" value="1"/>
</dbReference>
<dbReference type="Proteomes" id="UP000323386">
    <property type="component" value="Unassembled WGS sequence"/>
</dbReference>
<dbReference type="Gene3D" id="3.30.2410.10">
    <property type="entry name" value="Hect, E3 ligase catalytic domain"/>
    <property type="match status" value="1"/>
</dbReference>
<accession>A0A5C3ET87</accession>
<evidence type="ECO:0000256" key="1">
    <source>
        <dbReference type="ARBA" id="ARBA00000885"/>
    </source>
</evidence>
<dbReference type="AlphaFoldDB" id="A0A5C3ET87"/>
<comment type="catalytic activity">
    <reaction evidence="1">
        <text>S-ubiquitinyl-[E2 ubiquitin-conjugating enzyme]-L-cysteine + [acceptor protein]-L-lysine = [E2 ubiquitin-conjugating enzyme]-L-cysteine + N(6)-ubiquitinyl-[acceptor protein]-L-lysine.</text>
        <dbReference type="EC" id="2.3.2.26"/>
    </reaction>
</comment>
<evidence type="ECO:0000313" key="10">
    <source>
        <dbReference type="Proteomes" id="UP000323386"/>
    </source>
</evidence>
<dbReference type="GO" id="GO:0006511">
    <property type="term" value="P:ubiquitin-dependent protein catabolic process"/>
    <property type="evidence" value="ECO:0007669"/>
    <property type="project" value="TreeGrafter"/>
</dbReference>
<dbReference type="EMBL" id="OOIP01000001">
    <property type="protein sequence ID" value="SPO35060.1"/>
    <property type="molecule type" value="Genomic_DNA"/>
</dbReference>
<reference evidence="9 10" key="1">
    <citation type="submission" date="2018-03" db="EMBL/GenBank/DDBJ databases">
        <authorList>
            <person name="Guldener U."/>
        </authorList>
    </citation>
    <scope>NUCLEOTIDE SEQUENCE [LARGE SCALE GENOMIC DNA]</scope>
    <source>
        <strain evidence="9 10">DAOM196992</strain>
    </source>
</reference>
<feature type="compositionally biased region" description="Low complexity" evidence="7">
    <location>
        <begin position="48"/>
        <end position="63"/>
    </location>
</feature>
<dbReference type="PANTHER" id="PTHR11254:SF444">
    <property type="entry name" value="HECT DOMAIN CONTAINING UBIQUITIN LIGASE"/>
    <property type="match status" value="1"/>
</dbReference>
<protein>
    <recommendedName>
        <fullName evidence="3">HECT-type E3 ubiquitin transferase</fullName>
        <ecNumber evidence="3">2.3.2.26</ecNumber>
    </recommendedName>
</protein>
<proteinExistence type="predicted"/>
<comment type="pathway">
    <text evidence="2">Protein modification; protein ubiquitination.</text>
</comment>
<evidence type="ECO:0000256" key="5">
    <source>
        <dbReference type="ARBA" id="ARBA00022786"/>
    </source>
</evidence>
<feature type="compositionally biased region" description="Low complexity" evidence="7">
    <location>
        <begin position="71"/>
        <end position="92"/>
    </location>
</feature>
<evidence type="ECO:0000256" key="4">
    <source>
        <dbReference type="ARBA" id="ARBA00022679"/>
    </source>
</evidence>
<dbReference type="Gene3D" id="3.30.2160.10">
    <property type="entry name" value="Hect, E3 ligase catalytic domain"/>
    <property type="match status" value="1"/>
</dbReference>
<evidence type="ECO:0000256" key="7">
    <source>
        <dbReference type="SAM" id="MobiDB-lite"/>
    </source>
</evidence>
<evidence type="ECO:0000256" key="2">
    <source>
        <dbReference type="ARBA" id="ARBA00004906"/>
    </source>
</evidence>